<proteinExistence type="predicted"/>
<dbReference type="EMBL" id="KN819345">
    <property type="protein sequence ID" value="KIJ14151.1"/>
    <property type="molecule type" value="Genomic_DNA"/>
</dbReference>
<protein>
    <submittedName>
        <fullName evidence="1">Uncharacterized protein</fullName>
    </submittedName>
</protein>
<accession>A0A0C9U4N5</accession>
<gene>
    <name evidence="1" type="ORF">PAXINDRAFT_13065</name>
</gene>
<evidence type="ECO:0000313" key="2">
    <source>
        <dbReference type="Proteomes" id="UP000053647"/>
    </source>
</evidence>
<dbReference type="OrthoDB" id="10427540at2759"/>
<dbReference type="AlphaFoldDB" id="A0A0C9U4N5"/>
<evidence type="ECO:0000313" key="1">
    <source>
        <dbReference type="EMBL" id="KIJ14151.1"/>
    </source>
</evidence>
<keyword evidence="2" id="KW-1185">Reference proteome</keyword>
<dbReference type="Proteomes" id="UP000053647">
    <property type="component" value="Unassembled WGS sequence"/>
</dbReference>
<reference evidence="2" key="2">
    <citation type="submission" date="2015-01" db="EMBL/GenBank/DDBJ databases">
        <title>Evolutionary Origins and Diversification of the Mycorrhizal Mutualists.</title>
        <authorList>
            <consortium name="DOE Joint Genome Institute"/>
            <consortium name="Mycorrhizal Genomics Consortium"/>
            <person name="Kohler A."/>
            <person name="Kuo A."/>
            <person name="Nagy L.G."/>
            <person name="Floudas D."/>
            <person name="Copeland A."/>
            <person name="Barry K.W."/>
            <person name="Cichocki N."/>
            <person name="Veneault-Fourrey C."/>
            <person name="LaButti K."/>
            <person name="Lindquist E.A."/>
            <person name="Lipzen A."/>
            <person name="Lundell T."/>
            <person name="Morin E."/>
            <person name="Murat C."/>
            <person name="Riley R."/>
            <person name="Ohm R."/>
            <person name="Sun H."/>
            <person name="Tunlid A."/>
            <person name="Henrissat B."/>
            <person name="Grigoriev I.V."/>
            <person name="Hibbett D.S."/>
            <person name="Martin F."/>
        </authorList>
    </citation>
    <scope>NUCLEOTIDE SEQUENCE [LARGE SCALE GENOMIC DNA]</scope>
    <source>
        <strain evidence="2">ATCC 200175</strain>
    </source>
</reference>
<dbReference type="HOGENOM" id="CLU_2306939_0_0_1"/>
<sequence length="100" mass="11397">MSKNSDLQKALAHSISEVLQSMVFGNIVRENDSRLAEDKLQKPRYYDSVLQMGSMFKNKIPLQADDNLNSIITEDEIKLLALTITHAFLNPCCQQWLQAE</sequence>
<organism evidence="1 2">
    <name type="scientific">Paxillus involutus ATCC 200175</name>
    <dbReference type="NCBI Taxonomy" id="664439"/>
    <lineage>
        <taxon>Eukaryota</taxon>
        <taxon>Fungi</taxon>
        <taxon>Dikarya</taxon>
        <taxon>Basidiomycota</taxon>
        <taxon>Agaricomycotina</taxon>
        <taxon>Agaricomycetes</taxon>
        <taxon>Agaricomycetidae</taxon>
        <taxon>Boletales</taxon>
        <taxon>Paxilineae</taxon>
        <taxon>Paxillaceae</taxon>
        <taxon>Paxillus</taxon>
    </lineage>
</organism>
<reference evidence="1 2" key="1">
    <citation type="submission" date="2014-06" db="EMBL/GenBank/DDBJ databases">
        <authorList>
            <consortium name="DOE Joint Genome Institute"/>
            <person name="Kuo A."/>
            <person name="Kohler A."/>
            <person name="Nagy L.G."/>
            <person name="Floudas D."/>
            <person name="Copeland A."/>
            <person name="Barry K.W."/>
            <person name="Cichocki N."/>
            <person name="Veneault-Fourrey C."/>
            <person name="LaButti K."/>
            <person name="Lindquist E.A."/>
            <person name="Lipzen A."/>
            <person name="Lundell T."/>
            <person name="Morin E."/>
            <person name="Murat C."/>
            <person name="Sun H."/>
            <person name="Tunlid A."/>
            <person name="Henrissat B."/>
            <person name="Grigoriev I.V."/>
            <person name="Hibbett D.S."/>
            <person name="Martin F."/>
            <person name="Nordberg H.P."/>
            <person name="Cantor M.N."/>
            <person name="Hua S.X."/>
        </authorList>
    </citation>
    <scope>NUCLEOTIDE SEQUENCE [LARGE SCALE GENOMIC DNA]</scope>
    <source>
        <strain evidence="1 2">ATCC 200175</strain>
    </source>
</reference>
<name>A0A0C9U4N5_PAXIN</name>